<feature type="compositionally biased region" description="Polar residues" evidence="9">
    <location>
        <begin position="207"/>
        <end position="224"/>
    </location>
</feature>
<keyword evidence="4" id="KW-0813">Transport</keyword>
<name>S9PRN0_SCHOY</name>
<feature type="region of interest" description="Disordered" evidence="9">
    <location>
        <begin position="81"/>
        <end position="272"/>
    </location>
</feature>
<keyword evidence="8" id="KW-0472">Membrane</keyword>
<dbReference type="Pfam" id="PF04652">
    <property type="entry name" value="Vta1"/>
    <property type="match status" value="1"/>
</dbReference>
<reference evidence="12 13" key="1">
    <citation type="journal article" date="2011" name="Science">
        <title>Comparative functional genomics of the fission yeasts.</title>
        <authorList>
            <person name="Rhind N."/>
            <person name="Chen Z."/>
            <person name="Yassour M."/>
            <person name="Thompson D.A."/>
            <person name="Haas B.J."/>
            <person name="Habib N."/>
            <person name="Wapinski I."/>
            <person name="Roy S."/>
            <person name="Lin M.F."/>
            <person name="Heiman D.I."/>
            <person name="Young S.K."/>
            <person name="Furuya K."/>
            <person name="Guo Y."/>
            <person name="Pidoux A."/>
            <person name="Chen H.M."/>
            <person name="Robbertse B."/>
            <person name="Goldberg J.M."/>
            <person name="Aoki K."/>
            <person name="Bayne E.H."/>
            <person name="Berlin A.M."/>
            <person name="Desjardins C.A."/>
            <person name="Dobbs E."/>
            <person name="Dukaj L."/>
            <person name="Fan L."/>
            <person name="FitzGerald M.G."/>
            <person name="French C."/>
            <person name="Gujja S."/>
            <person name="Hansen K."/>
            <person name="Keifenheim D."/>
            <person name="Levin J.Z."/>
            <person name="Mosher R.A."/>
            <person name="Mueller C.A."/>
            <person name="Pfiffner J."/>
            <person name="Priest M."/>
            <person name="Russ C."/>
            <person name="Smialowska A."/>
            <person name="Swoboda P."/>
            <person name="Sykes S.M."/>
            <person name="Vaughn M."/>
            <person name="Vengrova S."/>
            <person name="Yoder R."/>
            <person name="Zeng Q."/>
            <person name="Allshire R."/>
            <person name="Baulcombe D."/>
            <person name="Birren B.W."/>
            <person name="Brown W."/>
            <person name="Ekwall K."/>
            <person name="Kellis M."/>
            <person name="Leatherwood J."/>
            <person name="Levin H."/>
            <person name="Margalit H."/>
            <person name="Martienssen R."/>
            <person name="Nieduszynski C.A."/>
            <person name="Spatafora J.W."/>
            <person name="Friedman N."/>
            <person name="Dalgaard J.Z."/>
            <person name="Baumann P."/>
            <person name="Niki H."/>
            <person name="Regev A."/>
            <person name="Nusbaum C."/>
        </authorList>
    </citation>
    <scope>NUCLEOTIDE SEQUENCE [LARGE SCALE GENOMIC DNA]</scope>
    <source>
        <strain evidence="13">yFS286</strain>
    </source>
</reference>
<dbReference type="PANTHER" id="PTHR46009">
    <property type="entry name" value="VACUOLAR PROTEIN SORTING-ASSOCIATED PROTEIN VTA1 HOMOLOG"/>
    <property type="match status" value="1"/>
</dbReference>
<feature type="compositionally biased region" description="Polar residues" evidence="9">
    <location>
        <begin position="232"/>
        <end position="271"/>
    </location>
</feature>
<evidence type="ECO:0000259" key="10">
    <source>
        <dbReference type="Pfam" id="PF04652"/>
    </source>
</evidence>
<dbReference type="HOGENOM" id="CLU_877604_0_0_1"/>
<dbReference type="InterPro" id="IPR044538">
    <property type="entry name" value="Vta1-like"/>
</dbReference>
<evidence type="ECO:0000313" key="12">
    <source>
        <dbReference type="EMBL" id="EPX70607.1"/>
    </source>
</evidence>
<gene>
    <name evidence="12" type="ORF">SOCG_04349</name>
</gene>
<evidence type="ECO:0000256" key="3">
    <source>
        <dbReference type="ARBA" id="ARBA00007895"/>
    </source>
</evidence>
<dbReference type="GO" id="GO:0005771">
    <property type="term" value="C:multivesicular body"/>
    <property type="evidence" value="ECO:0007669"/>
    <property type="project" value="TreeGrafter"/>
</dbReference>
<dbReference type="InterPro" id="IPR023175">
    <property type="entry name" value="Vta1/CALS_N_sf"/>
</dbReference>
<feature type="domain" description="Vta1 C-terminal" evidence="11">
    <location>
        <begin position="280"/>
        <end position="316"/>
    </location>
</feature>
<dbReference type="PANTHER" id="PTHR46009:SF1">
    <property type="entry name" value="VACUOLAR PROTEIN SORTING-ASSOCIATED PROTEIN VTA1 HOMOLOG"/>
    <property type="match status" value="1"/>
</dbReference>
<protein>
    <submittedName>
        <fullName evidence="12">Endosomal sorting protein</fullName>
    </submittedName>
</protein>
<dbReference type="Pfam" id="PF18097">
    <property type="entry name" value="Vta1_C"/>
    <property type="match status" value="1"/>
</dbReference>
<evidence type="ECO:0000256" key="6">
    <source>
        <dbReference type="ARBA" id="ARBA00022753"/>
    </source>
</evidence>
<accession>S9PRN0</accession>
<evidence type="ECO:0000256" key="8">
    <source>
        <dbReference type="ARBA" id="ARBA00023136"/>
    </source>
</evidence>
<dbReference type="InterPro" id="IPR039431">
    <property type="entry name" value="Vta1/CALS_N"/>
</dbReference>
<feature type="compositionally biased region" description="Polar residues" evidence="9">
    <location>
        <begin position="90"/>
        <end position="104"/>
    </location>
</feature>
<evidence type="ECO:0000256" key="5">
    <source>
        <dbReference type="ARBA" id="ARBA00022490"/>
    </source>
</evidence>
<evidence type="ECO:0000256" key="1">
    <source>
        <dbReference type="ARBA" id="ARBA00004481"/>
    </source>
</evidence>
<dbReference type="AlphaFoldDB" id="S9PRN0"/>
<dbReference type="GeneID" id="25033313"/>
<dbReference type="OMA" id="VSAQTHF"/>
<sequence>MSVISLETVPKEFSSIRNFIQRYNELNKYNPVIAYWCLYWAAQVGLSNSTGLTNTCRDFLLNLVERLETFCKVRAVESSKMRPSAREESVNGNRDASASVSRQLSEPEDMTVPSPNTRDMIERKSSRSSEVDAESLGLPDTMTGRPTSKAPLEQVLEEESRKDAQKDAEESFDIDRLQESLSKLTATDDDRREELERKEIPTESLRVPSSSHTKSPSEHVSLTEQRSDSFDDSTTAVSESPSFPVSQMQTRPSIGSSTLPTMSSEASTARNDLSDVEHLDRIEAARGHARYAYSALDYDDSATAIFHLKSALGLLEP</sequence>
<evidence type="ECO:0000256" key="4">
    <source>
        <dbReference type="ARBA" id="ARBA00022448"/>
    </source>
</evidence>
<dbReference type="GO" id="GO:0032511">
    <property type="term" value="P:late endosome to vacuole transport via multivesicular body sorting pathway"/>
    <property type="evidence" value="ECO:0007669"/>
    <property type="project" value="InterPro"/>
</dbReference>
<feature type="compositionally biased region" description="Basic and acidic residues" evidence="9">
    <location>
        <begin position="186"/>
        <end position="201"/>
    </location>
</feature>
<dbReference type="VEuPathDB" id="FungiDB:SOCG_04349"/>
<evidence type="ECO:0000256" key="9">
    <source>
        <dbReference type="SAM" id="MobiDB-lite"/>
    </source>
</evidence>
<evidence type="ECO:0000256" key="7">
    <source>
        <dbReference type="ARBA" id="ARBA00022927"/>
    </source>
</evidence>
<dbReference type="Proteomes" id="UP000016088">
    <property type="component" value="Unassembled WGS sequence"/>
</dbReference>
<keyword evidence="13" id="KW-1185">Reference proteome</keyword>
<feature type="compositionally biased region" description="Basic and acidic residues" evidence="9">
    <location>
        <begin position="158"/>
        <end position="178"/>
    </location>
</feature>
<feature type="domain" description="Vta1/callose synthase N-terminal" evidence="10">
    <location>
        <begin position="15"/>
        <end position="72"/>
    </location>
</feature>
<evidence type="ECO:0000313" key="13">
    <source>
        <dbReference type="Proteomes" id="UP000016088"/>
    </source>
</evidence>
<organism evidence="12 13">
    <name type="scientific">Schizosaccharomyces octosporus (strain yFS286)</name>
    <name type="common">Fission yeast</name>
    <name type="synonym">Octosporomyces octosporus</name>
    <dbReference type="NCBI Taxonomy" id="483514"/>
    <lineage>
        <taxon>Eukaryota</taxon>
        <taxon>Fungi</taxon>
        <taxon>Dikarya</taxon>
        <taxon>Ascomycota</taxon>
        <taxon>Taphrinomycotina</taxon>
        <taxon>Schizosaccharomycetes</taxon>
        <taxon>Schizosaccharomycetales</taxon>
        <taxon>Schizosaccharomycetaceae</taxon>
        <taxon>Schizosaccharomyces</taxon>
    </lineage>
</organism>
<dbReference type="Gene3D" id="1.20.5.420">
    <property type="entry name" value="Immunoglobulin FC, subunit C"/>
    <property type="match status" value="1"/>
</dbReference>
<dbReference type="GO" id="GO:0010008">
    <property type="term" value="C:endosome membrane"/>
    <property type="evidence" value="ECO:0007669"/>
    <property type="project" value="UniProtKB-SubCell"/>
</dbReference>
<proteinExistence type="inferred from homology"/>
<dbReference type="Gene3D" id="1.25.40.270">
    <property type="entry name" value="Vacuolar protein sorting-associated protein vta1"/>
    <property type="match status" value="1"/>
</dbReference>
<dbReference type="OrthoDB" id="391137at2759"/>
<keyword evidence="7" id="KW-0653">Protein transport</keyword>
<dbReference type="EMBL" id="KE503208">
    <property type="protein sequence ID" value="EPX70607.1"/>
    <property type="molecule type" value="Genomic_DNA"/>
</dbReference>
<keyword evidence="6" id="KW-0967">Endosome</keyword>
<dbReference type="GO" id="GO:0015031">
    <property type="term" value="P:protein transport"/>
    <property type="evidence" value="ECO:0007669"/>
    <property type="project" value="UniProtKB-KW"/>
</dbReference>
<keyword evidence="5" id="KW-0963">Cytoplasm</keyword>
<evidence type="ECO:0000256" key="2">
    <source>
        <dbReference type="ARBA" id="ARBA00004496"/>
    </source>
</evidence>
<dbReference type="RefSeq" id="XP_013020645.1">
    <property type="nucleotide sequence ID" value="XM_013165191.1"/>
</dbReference>
<dbReference type="InterPro" id="IPR041212">
    <property type="entry name" value="Vta1_C"/>
</dbReference>
<evidence type="ECO:0000259" key="11">
    <source>
        <dbReference type="Pfam" id="PF18097"/>
    </source>
</evidence>
<feature type="compositionally biased region" description="Basic and acidic residues" evidence="9">
    <location>
        <begin position="119"/>
        <end position="130"/>
    </location>
</feature>
<comment type="similarity">
    <text evidence="3">Belongs to the VTA1 family.</text>
</comment>
<comment type="subcellular location">
    <subcellularLocation>
        <location evidence="2">Cytoplasm</location>
    </subcellularLocation>
    <subcellularLocation>
        <location evidence="1">Endosome membrane</location>
        <topology evidence="1">Peripheral membrane protein</topology>
    </subcellularLocation>
</comment>